<name>A0AAX0WX55_9GAMM</name>
<dbReference type="AlphaFoldDB" id="A0AAX0WX55"/>
<comment type="caution">
    <text evidence="2">The sequence shown here is derived from an EMBL/GenBank/DDBJ whole genome shotgun (WGS) entry which is preliminary data.</text>
</comment>
<protein>
    <recommendedName>
        <fullName evidence="4">HAD family hydrolase</fullName>
    </recommendedName>
</protein>
<reference evidence="2" key="1">
    <citation type="submission" date="2017-12" db="EMBL/GenBank/DDBJ databases">
        <title>FDA dAtabase for Regulatory Grade micrObial Sequences (FDA-ARGOS): Supporting development and validation of Infectious Disease Dx tests.</title>
        <authorList>
            <person name="Kerrigan L."/>
            <person name="Tallon L.J."/>
            <person name="Sadzewicz L."/>
            <person name="Sengamalay N."/>
            <person name="Ott S."/>
            <person name="Godinez A."/>
            <person name="Nagaraj S."/>
            <person name="Vavikolanu K."/>
            <person name="Vyas G."/>
            <person name="Nadendla S."/>
            <person name="Aluvathingal J."/>
            <person name="Sichtig H."/>
        </authorList>
    </citation>
    <scope>NUCLEOTIDE SEQUENCE [LARGE SCALE GENOMIC DNA]</scope>
    <source>
        <strain evidence="2">FDAARGOS_200</strain>
    </source>
</reference>
<proteinExistence type="predicted"/>
<organism evidence="2 3">
    <name type="scientific">Legionella anisa</name>
    <dbReference type="NCBI Taxonomy" id="28082"/>
    <lineage>
        <taxon>Bacteria</taxon>
        <taxon>Pseudomonadati</taxon>
        <taxon>Pseudomonadota</taxon>
        <taxon>Gammaproteobacteria</taxon>
        <taxon>Legionellales</taxon>
        <taxon>Legionellaceae</taxon>
        <taxon>Legionella</taxon>
    </lineage>
</organism>
<dbReference type="SUPFAM" id="SSF56784">
    <property type="entry name" value="HAD-like"/>
    <property type="match status" value="1"/>
</dbReference>
<evidence type="ECO:0008006" key="4">
    <source>
        <dbReference type="Google" id="ProtNLM"/>
    </source>
</evidence>
<dbReference type="Proteomes" id="UP000192511">
    <property type="component" value="Unassembled WGS sequence"/>
</dbReference>
<feature type="compositionally biased region" description="Polar residues" evidence="1">
    <location>
        <begin position="27"/>
        <end position="42"/>
    </location>
</feature>
<gene>
    <name evidence="2" type="ORF">A6J39_016170</name>
</gene>
<keyword evidence="3" id="KW-1185">Reference proteome</keyword>
<feature type="region of interest" description="Disordered" evidence="1">
    <location>
        <begin position="1"/>
        <end position="48"/>
    </location>
</feature>
<sequence>MKSKTIPIPERKPVSNETPFEFETVTYIDTPNHNSESTNEYGSGTPPEQIDPDFLKQLLNASKTKQRVGTPPEEYEYGNFEFFTPRKKSNKPTVIVGTDFDGVLTDLDGPETVNSEFFQKCYQPGTEKLYPLKQLKQILADEFDEYQKKHSKKHPAAIGEQAEKFLRNMSNNSNVKIVIFTSNHPDYVEAVLTYSKIPYIEIKKTALTLGIDKCNLIMDCLNETYKVKLRGIYLFEDSKKNLDDLVSGAKRGLKRDGITEEEVAITPHLCVPGQINWAEHDIEIEQKAMDTQIETSSFTKK</sequence>
<dbReference type="InterPro" id="IPR036412">
    <property type="entry name" value="HAD-like_sf"/>
</dbReference>
<dbReference type="GeneID" id="98064978"/>
<dbReference type="EMBL" id="NBTX02000004">
    <property type="protein sequence ID" value="PNL62620.1"/>
    <property type="molecule type" value="Genomic_DNA"/>
</dbReference>
<accession>A0AAX0WX55</accession>
<evidence type="ECO:0000256" key="1">
    <source>
        <dbReference type="SAM" id="MobiDB-lite"/>
    </source>
</evidence>
<evidence type="ECO:0000313" key="3">
    <source>
        <dbReference type="Proteomes" id="UP000192511"/>
    </source>
</evidence>
<dbReference type="RefSeq" id="WP_019234927.1">
    <property type="nucleotide sequence ID" value="NZ_CAAAHR010000103.1"/>
</dbReference>
<evidence type="ECO:0000313" key="2">
    <source>
        <dbReference type="EMBL" id="PNL62620.1"/>
    </source>
</evidence>